<keyword evidence="2" id="KW-1185">Reference proteome</keyword>
<proteinExistence type="predicted"/>
<protein>
    <submittedName>
        <fullName evidence="1">Uncharacterized protein</fullName>
    </submittedName>
</protein>
<sequence length="99" mass="10903">MRMVLKAQIPTDAGNEVIKDGTLSKIMETAIAALQPEAAYFTLEGGDRTAFFYFDMQQSSQMPGLLESFFMDLNAKVSLQPVMNVQDLRTGLAEMMSGT</sequence>
<dbReference type="OrthoDB" id="120749at2"/>
<comment type="caution">
    <text evidence="1">The sequence shown here is derived from an EMBL/GenBank/DDBJ whole genome shotgun (WGS) entry which is preliminary data.</text>
</comment>
<gene>
    <name evidence="1" type="ORF">DY245_00690</name>
</gene>
<dbReference type="Proteomes" id="UP000262477">
    <property type="component" value="Unassembled WGS sequence"/>
</dbReference>
<evidence type="ECO:0000313" key="1">
    <source>
        <dbReference type="EMBL" id="REK92102.1"/>
    </source>
</evidence>
<dbReference type="RefSeq" id="WP_128502391.1">
    <property type="nucleotide sequence ID" value="NZ_CP084681.1"/>
</dbReference>
<name>A0A371QBN8_STRIH</name>
<organism evidence="1 2">
    <name type="scientific">Streptomyces inhibens</name>
    <dbReference type="NCBI Taxonomy" id="2293571"/>
    <lineage>
        <taxon>Bacteria</taxon>
        <taxon>Bacillati</taxon>
        <taxon>Actinomycetota</taxon>
        <taxon>Actinomycetes</taxon>
        <taxon>Kitasatosporales</taxon>
        <taxon>Streptomycetaceae</taxon>
        <taxon>Streptomyces</taxon>
    </lineage>
</organism>
<dbReference type="AlphaFoldDB" id="A0A371QBN8"/>
<dbReference type="EMBL" id="QUAC01000006">
    <property type="protein sequence ID" value="REK92102.1"/>
    <property type="molecule type" value="Genomic_DNA"/>
</dbReference>
<evidence type="ECO:0000313" key="2">
    <source>
        <dbReference type="Proteomes" id="UP000262477"/>
    </source>
</evidence>
<reference evidence="1 2" key="1">
    <citation type="submission" date="2018-08" db="EMBL/GenBank/DDBJ databases">
        <title>Streptomyces NEAU-D10 sp. nov., a novel Actinomycete isolated from soil.</title>
        <authorList>
            <person name="Jin L."/>
        </authorList>
    </citation>
    <scope>NUCLEOTIDE SEQUENCE [LARGE SCALE GENOMIC DNA]</scope>
    <source>
        <strain evidence="1 2">NEAU-D10</strain>
    </source>
</reference>
<accession>A0A371QBN8</accession>